<evidence type="ECO:0000256" key="1">
    <source>
        <dbReference type="SAM" id="MobiDB-lite"/>
    </source>
</evidence>
<evidence type="ECO:0000313" key="2">
    <source>
        <dbReference type="EMBL" id="JAE26335.1"/>
    </source>
</evidence>
<dbReference type="EMBL" id="GBRH01171561">
    <property type="protein sequence ID" value="JAE26335.1"/>
    <property type="molecule type" value="Transcribed_RNA"/>
</dbReference>
<reference evidence="2" key="2">
    <citation type="journal article" date="2015" name="Data Brief">
        <title>Shoot transcriptome of the giant reed, Arundo donax.</title>
        <authorList>
            <person name="Barrero R.A."/>
            <person name="Guerrero F.D."/>
            <person name="Moolhuijzen P."/>
            <person name="Goolsby J.A."/>
            <person name="Tidwell J."/>
            <person name="Bellgard S.E."/>
            <person name="Bellgard M.I."/>
        </authorList>
    </citation>
    <scope>NUCLEOTIDE SEQUENCE</scope>
    <source>
        <tissue evidence="2">Shoot tissue taken approximately 20 cm above the soil surface</tissue>
    </source>
</reference>
<reference evidence="2" key="1">
    <citation type="submission" date="2014-09" db="EMBL/GenBank/DDBJ databases">
        <authorList>
            <person name="Magalhaes I.L.F."/>
            <person name="Oliveira U."/>
            <person name="Santos F.R."/>
            <person name="Vidigal T.H.D.A."/>
            <person name="Brescovit A.D."/>
            <person name="Santos A.J."/>
        </authorList>
    </citation>
    <scope>NUCLEOTIDE SEQUENCE</scope>
    <source>
        <tissue evidence="2">Shoot tissue taken approximately 20 cm above the soil surface</tissue>
    </source>
</reference>
<feature type="compositionally biased region" description="Polar residues" evidence="1">
    <location>
        <begin position="56"/>
        <end position="73"/>
    </location>
</feature>
<proteinExistence type="predicted"/>
<feature type="region of interest" description="Disordered" evidence="1">
    <location>
        <begin position="54"/>
        <end position="77"/>
    </location>
</feature>
<organism evidence="2">
    <name type="scientific">Arundo donax</name>
    <name type="common">Giant reed</name>
    <name type="synonym">Donax arundinaceus</name>
    <dbReference type="NCBI Taxonomy" id="35708"/>
    <lineage>
        <taxon>Eukaryota</taxon>
        <taxon>Viridiplantae</taxon>
        <taxon>Streptophyta</taxon>
        <taxon>Embryophyta</taxon>
        <taxon>Tracheophyta</taxon>
        <taxon>Spermatophyta</taxon>
        <taxon>Magnoliopsida</taxon>
        <taxon>Liliopsida</taxon>
        <taxon>Poales</taxon>
        <taxon>Poaceae</taxon>
        <taxon>PACMAD clade</taxon>
        <taxon>Arundinoideae</taxon>
        <taxon>Arundineae</taxon>
        <taxon>Arundo</taxon>
    </lineage>
</organism>
<protein>
    <submittedName>
        <fullName evidence="2">Uncharacterized protein</fullName>
    </submittedName>
</protein>
<dbReference type="AlphaFoldDB" id="A0A0A9GMH0"/>
<sequence length="92" mass="10458">MNIPEWPLVYISSHCNYSYVSQLMDAVILHVSAKHWISHHSRRNGLTRKIRPDVPVSTSLSHQSQTDTSTGCSLGNKEEHSHSIYHTTFISL</sequence>
<accession>A0A0A9GMH0</accession>
<name>A0A0A9GMH0_ARUDO</name>